<evidence type="ECO:0000313" key="1">
    <source>
        <dbReference type="EMBL" id="CAE7942418.1"/>
    </source>
</evidence>
<feature type="non-terminal residue" evidence="1">
    <location>
        <position position="1"/>
    </location>
</feature>
<feature type="non-terminal residue" evidence="1">
    <location>
        <position position="180"/>
    </location>
</feature>
<dbReference type="OrthoDB" id="417452at2759"/>
<accession>A0A813CFI7</accession>
<reference evidence="1" key="1">
    <citation type="submission" date="2021-02" db="EMBL/GenBank/DDBJ databases">
        <authorList>
            <person name="Dougan E. K."/>
            <person name="Rhodes N."/>
            <person name="Thang M."/>
            <person name="Chan C."/>
        </authorList>
    </citation>
    <scope>NUCLEOTIDE SEQUENCE</scope>
</reference>
<organism evidence="1 2">
    <name type="scientific">Symbiodinium necroappetens</name>
    <dbReference type="NCBI Taxonomy" id="1628268"/>
    <lineage>
        <taxon>Eukaryota</taxon>
        <taxon>Sar</taxon>
        <taxon>Alveolata</taxon>
        <taxon>Dinophyceae</taxon>
        <taxon>Suessiales</taxon>
        <taxon>Symbiodiniaceae</taxon>
        <taxon>Symbiodinium</taxon>
    </lineage>
</organism>
<dbReference type="EMBL" id="CAJNJA010096638">
    <property type="protein sequence ID" value="CAE7942418.1"/>
    <property type="molecule type" value="Genomic_DNA"/>
</dbReference>
<protein>
    <submittedName>
        <fullName evidence="1">Uncharacterized protein</fullName>
    </submittedName>
</protein>
<dbReference type="AlphaFoldDB" id="A0A813CFI7"/>
<name>A0A813CFI7_9DINO</name>
<proteinExistence type="predicted"/>
<gene>
    <name evidence="1" type="ORF">SNEC2469_LOCUS34656</name>
</gene>
<dbReference type="Proteomes" id="UP000601435">
    <property type="component" value="Unassembled WGS sequence"/>
</dbReference>
<comment type="caution">
    <text evidence="1">The sequence shown here is derived from an EMBL/GenBank/DDBJ whole genome shotgun (WGS) entry which is preliminary data.</text>
</comment>
<keyword evidence="2" id="KW-1185">Reference proteome</keyword>
<evidence type="ECO:0000313" key="2">
    <source>
        <dbReference type="Proteomes" id="UP000601435"/>
    </source>
</evidence>
<sequence length="180" mass="20357">VQLSKDEAKLHASMATQVELVEKGWLTGPYSWDGLQERFPDGWLPVRRFGLAQKDKTRSIDDLAENSVNRAYAVSDKISLRALDELVWTALTLFKIFLSKGEVAIPLSDGRLLRFPVHSFWRCLSVVTVKDPVSGAVLGYESRLLQRVLIELQVMASNYFDDYPDKDQPFKAEAELLGVK</sequence>